<dbReference type="InterPro" id="IPR002575">
    <property type="entry name" value="Aminoglycoside_PTrfase"/>
</dbReference>
<dbReference type="RefSeq" id="WP_097011304.1">
    <property type="nucleotide sequence ID" value="NZ_LT907975.1"/>
</dbReference>
<dbReference type="Gene3D" id="3.90.1200.10">
    <property type="match status" value="1"/>
</dbReference>
<dbReference type="EMBL" id="LT907975">
    <property type="protein sequence ID" value="SOB58198.1"/>
    <property type="molecule type" value="Genomic_DNA"/>
</dbReference>
<dbReference type="InterPro" id="IPR011009">
    <property type="entry name" value="Kinase-like_dom_sf"/>
</dbReference>
<dbReference type="Pfam" id="PF01636">
    <property type="entry name" value="APH"/>
    <property type="match status" value="1"/>
</dbReference>
<proteinExistence type="predicted"/>
<dbReference type="OrthoDB" id="3171511at2"/>
<sequence>MNTIQSINSFLSDRGWLHITDPEEEIRFLAAGEYNANYLITINEIYGQAQHVFRINHGSQLGLDRQIEYEYAVLHALSRSGVTPRPFFCEPEPGYDELGHGVLLMEYLPGVPLDYKKDWQEAASIFAKVHAQPVNDALIVQANPVLEIARESEGLIRRFDDHPLQEQRDMLLSYLDRIMDLADKAAPLFEDDPMVIVNTEVNSHNFIISEDDDSKQGWLVDWEKAVVSSRFQDIGHFLVPTTTLWKTDFRFDDEGRKAFVAAYLEAADTDMDLDTAMQCADVMEKTILLRAMSWCFMAYYEYTQSNRMLKNNDTFVKIQYNMDKMECFFGQKR</sequence>
<dbReference type="Proteomes" id="UP000219215">
    <property type="component" value="Chromosome DPRO"/>
</dbReference>
<gene>
    <name evidence="2" type="ORF">DPRO_1308</name>
</gene>
<reference evidence="3" key="1">
    <citation type="submission" date="2017-09" db="EMBL/GenBank/DDBJ databases">
        <authorList>
            <person name="Regsiter A."/>
            <person name="William W."/>
        </authorList>
    </citation>
    <scope>NUCLEOTIDE SEQUENCE [LARGE SCALE GENOMIC DNA]</scope>
    <source>
        <strain evidence="3">500-1</strain>
    </source>
</reference>
<feature type="domain" description="Aminoglycoside phosphotransferase" evidence="1">
    <location>
        <begin position="25"/>
        <end position="267"/>
    </location>
</feature>
<dbReference type="InterPro" id="IPR051678">
    <property type="entry name" value="AGP_Transferase"/>
</dbReference>
<dbReference type="SUPFAM" id="SSF56112">
    <property type="entry name" value="Protein kinase-like (PK-like)"/>
    <property type="match status" value="1"/>
</dbReference>
<dbReference type="KEGG" id="pprf:DPRO_1308"/>
<evidence type="ECO:0000313" key="2">
    <source>
        <dbReference type="EMBL" id="SOB58198.1"/>
    </source>
</evidence>
<accession>A0A2C8F8M3</accession>
<organism evidence="2 3">
    <name type="scientific">Pseudodesulfovibrio profundus</name>
    <dbReference type="NCBI Taxonomy" id="57320"/>
    <lineage>
        <taxon>Bacteria</taxon>
        <taxon>Pseudomonadati</taxon>
        <taxon>Thermodesulfobacteriota</taxon>
        <taxon>Desulfovibrionia</taxon>
        <taxon>Desulfovibrionales</taxon>
        <taxon>Desulfovibrionaceae</taxon>
    </lineage>
</organism>
<dbReference type="PANTHER" id="PTHR21310">
    <property type="entry name" value="AMINOGLYCOSIDE PHOSPHOTRANSFERASE-RELATED-RELATED"/>
    <property type="match status" value="1"/>
</dbReference>
<evidence type="ECO:0000313" key="3">
    <source>
        <dbReference type="Proteomes" id="UP000219215"/>
    </source>
</evidence>
<evidence type="ECO:0000259" key="1">
    <source>
        <dbReference type="Pfam" id="PF01636"/>
    </source>
</evidence>
<keyword evidence="3" id="KW-1185">Reference proteome</keyword>
<name>A0A2C8F8M3_9BACT</name>
<protein>
    <recommendedName>
        <fullName evidence="1">Aminoglycoside phosphotransferase domain-containing protein</fullName>
    </recommendedName>
</protein>
<dbReference type="AlphaFoldDB" id="A0A2C8F8M3"/>